<accession>A0A1A9UYN7</accession>
<proteinExistence type="predicted"/>
<evidence type="ECO:0000256" key="1">
    <source>
        <dbReference type="ARBA" id="ARBA00004613"/>
    </source>
</evidence>
<comment type="subcellular location">
    <subcellularLocation>
        <location evidence="1">Secreted</location>
    </subcellularLocation>
</comment>
<protein>
    <recommendedName>
        <fullName evidence="5">SCP domain-containing protein</fullName>
    </recommendedName>
</protein>
<dbReference type="Proteomes" id="UP000078200">
    <property type="component" value="Unassembled WGS sequence"/>
</dbReference>
<keyword evidence="4" id="KW-1185">Reference proteome</keyword>
<dbReference type="AlphaFoldDB" id="A0A1A9UYN7"/>
<reference evidence="3" key="1">
    <citation type="submission" date="2020-05" db="UniProtKB">
        <authorList>
            <consortium name="EnsemblMetazoa"/>
        </authorList>
    </citation>
    <scope>IDENTIFICATION</scope>
    <source>
        <strain evidence="3">TTRI</strain>
    </source>
</reference>
<keyword evidence="2" id="KW-0964">Secreted</keyword>
<dbReference type="InterPro" id="IPR035940">
    <property type="entry name" value="CAP_sf"/>
</dbReference>
<organism evidence="3 4">
    <name type="scientific">Glossina austeni</name>
    <name type="common">Savannah tsetse fly</name>
    <dbReference type="NCBI Taxonomy" id="7395"/>
    <lineage>
        <taxon>Eukaryota</taxon>
        <taxon>Metazoa</taxon>
        <taxon>Ecdysozoa</taxon>
        <taxon>Arthropoda</taxon>
        <taxon>Hexapoda</taxon>
        <taxon>Insecta</taxon>
        <taxon>Pterygota</taxon>
        <taxon>Neoptera</taxon>
        <taxon>Endopterygota</taxon>
        <taxon>Diptera</taxon>
        <taxon>Brachycera</taxon>
        <taxon>Muscomorpha</taxon>
        <taxon>Hippoboscoidea</taxon>
        <taxon>Glossinidae</taxon>
        <taxon>Glossina</taxon>
    </lineage>
</organism>
<evidence type="ECO:0000313" key="3">
    <source>
        <dbReference type="EnsemblMetazoa" id="GAUT019992-PA"/>
    </source>
</evidence>
<dbReference type="SUPFAM" id="SSF55797">
    <property type="entry name" value="PR-1-like"/>
    <property type="match status" value="1"/>
</dbReference>
<dbReference type="STRING" id="7395.A0A1A9UYN7"/>
<evidence type="ECO:0000256" key="2">
    <source>
        <dbReference type="ARBA" id="ARBA00022525"/>
    </source>
</evidence>
<dbReference type="EnsemblMetazoa" id="GAUT019992-RA">
    <property type="protein sequence ID" value="GAUT019992-PA"/>
    <property type="gene ID" value="GAUT019992"/>
</dbReference>
<evidence type="ECO:0008006" key="5">
    <source>
        <dbReference type="Google" id="ProtNLM"/>
    </source>
</evidence>
<name>A0A1A9UYN7_GLOAU</name>
<evidence type="ECO:0000313" key="4">
    <source>
        <dbReference type="Proteomes" id="UP000078200"/>
    </source>
</evidence>
<sequence length="109" mass="12347">MLRSNYGCVGARFLSLIQERMSRMGCAYALGYNCSHSPGNNYRFCNYVVCNYDFENKPFEVVYQPGNEPASDCAHWGAEPSKKWPNLCTNTGERFKYVSISPDHPFGLA</sequence>
<dbReference type="Gene3D" id="3.40.33.10">
    <property type="entry name" value="CAP"/>
    <property type="match status" value="1"/>
</dbReference>
<dbReference type="VEuPathDB" id="VectorBase:GAUT019992"/>